<dbReference type="Pfam" id="PF09362">
    <property type="entry name" value="DUF1996"/>
    <property type="match status" value="1"/>
</dbReference>
<proteinExistence type="predicted"/>
<evidence type="ECO:0000313" key="4">
    <source>
        <dbReference type="Proteomes" id="UP000239209"/>
    </source>
</evidence>
<feature type="region of interest" description="Disordered" evidence="1">
    <location>
        <begin position="371"/>
        <end position="407"/>
    </location>
</feature>
<dbReference type="EMBL" id="PVZG01000004">
    <property type="protein sequence ID" value="PRY30746.1"/>
    <property type="molecule type" value="Genomic_DNA"/>
</dbReference>
<gene>
    <name evidence="3" type="ORF">CLV70_104298</name>
</gene>
<name>A0A2T0SBF9_9ACTN</name>
<dbReference type="InterPro" id="IPR018535">
    <property type="entry name" value="DUF1996"/>
</dbReference>
<organism evidence="3 4">
    <name type="scientific">Pseudosporangium ferrugineum</name>
    <dbReference type="NCBI Taxonomy" id="439699"/>
    <lineage>
        <taxon>Bacteria</taxon>
        <taxon>Bacillati</taxon>
        <taxon>Actinomycetota</taxon>
        <taxon>Actinomycetes</taxon>
        <taxon>Micromonosporales</taxon>
        <taxon>Micromonosporaceae</taxon>
        <taxon>Pseudosporangium</taxon>
    </lineage>
</organism>
<comment type="caution">
    <text evidence="3">The sequence shown here is derived from an EMBL/GenBank/DDBJ whole genome shotgun (WGS) entry which is preliminary data.</text>
</comment>
<dbReference type="RefSeq" id="WP_106126349.1">
    <property type="nucleotide sequence ID" value="NZ_PVZG01000004.1"/>
</dbReference>
<accession>A0A2T0SBF9</accession>
<feature type="domain" description="DUF1996" evidence="2">
    <location>
        <begin position="419"/>
        <end position="559"/>
    </location>
</feature>
<sequence>MRLPRPRQAPWRSRPARAGIAAAVLAATGALTVTFVTGGGNGTADAATELRQFVPIEAVQPNVTVPRNRAGASRGRFTVDCGTNANGKFSPDNPVAQPGIRNGAEHVHDFVGNLAITANSSDADLDASGTTCRNGDKSSYFWPVVRIDRSVRSGTDVRRALAATTPVVMCPSVRDRLPAVPAGARDAVQARLRELDAATARANERVAAGRGRIDAASNEEVLSSLRTERARLIKDIRGRIAGPGSLVSLVECDVSYDGMHAAMRHTAAGLRIVASPQVRCPAVRDKLPGVPTPALAEVNRNLTELDREIARANERLVTSGGQGGEGFVANAVLAPLNARRAAVLDRIATAIGRHADRPRNLGALATCTVSGRSTAPAPAQPSPPSPSAAAPLPDPQGPDLELPNNTGGIVRPSSVLIEYRGNATGKVVPMPRFLRALTGDAKPTSRGPANARAAWTCSGFADRLSDRYPICPAGRQVQRVHDFPGCWDGRNTDSADHRGHVAFADRNGACPAAFVAIPQLRITISYAIPRDVQLKGQYALDSFPEEDHNPFSDHDDFVNVNSARAMQRIAACINKGRVCR</sequence>
<dbReference type="AlphaFoldDB" id="A0A2T0SBF9"/>
<evidence type="ECO:0000313" key="3">
    <source>
        <dbReference type="EMBL" id="PRY30746.1"/>
    </source>
</evidence>
<dbReference type="PANTHER" id="PTHR43662">
    <property type="match status" value="1"/>
</dbReference>
<reference evidence="3 4" key="1">
    <citation type="submission" date="2018-03" db="EMBL/GenBank/DDBJ databases">
        <title>Genomic Encyclopedia of Archaeal and Bacterial Type Strains, Phase II (KMG-II): from individual species to whole genera.</title>
        <authorList>
            <person name="Goeker M."/>
        </authorList>
    </citation>
    <scope>NUCLEOTIDE SEQUENCE [LARGE SCALE GENOMIC DNA]</scope>
    <source>
        <strain evidence="3 4">DSM 45348</strain>
    </source>
</reference>
<dbReference type="OrthoDB" id="581239at2"/>
<dbReference type="Proteomes" id="UP000239209">
    <property type="component" value="Unassembled WGS sequence"/>
</dbReference>
<protein>
    <submittedName>
        <fullName evidence="3">Uncharacterized protein DUF1996</fullName>
    </submittedName>
</protein>
<feature type="compositionally biased region" description="Pro residues" evidence="1">
    <location>
        <begin position="378"/>
        <end position="396"/>
    </location>
</feature>
<evidence type="ECO:0000256" key="1">
    <source>
        <dbReference type="SAM" id="MobiDB-lite"/>
    </source>
</evidence>
<dbReference type="PANTHER" id="PTHR43662:SF3">
    <property type="entry name" value="DOMAIN PROTEIN, PUTATIVE (AFU_ORTHOLOGUE AFUA_6G11970)-RELATED"/>
    <property type="match status" value="1"/>
</dbReference>
<keyword evidence="4" id="KW-1185">Reference proteome</keyword>
<evidence type="ECO:0000259" key="2">
    <source>
        <dbReference type="Pfam" id="PF09362"/>
    </source>
</evidence>